<dbReference type="STRING" id="3818.A0A445DDD5"/>
<evidence type="ECO:0000313" key="8">
    <source>
        <dbReference type="Proteomes" id="UP000289738"/>
    </source>
</evidence>
<evidence type="ECO:0000256" key="4">
    <source>
        <dbReference type="ARBA" id="ARBA00023163"/>
    </source>
</evidence>
<evidence type="ECO:0000313" key="7">
    <source>
        <dbReference type="EMBL" id="RYR61162.1"/>
    </source>
</evidence>
<dbReference type="InterPro" id="IPR036879">
    <property type="entry name" value="TF_MADSbox_sf"/>
</dbReference>
<name>A0A445DDD5_ARAHY</name>
<dbReference type="InterPro" id="IPR050142">
    <property type="entry name" value="MADS-box/MEF2_TF"/>
</dbReference>
<sequence>MACMGAERAAHLEMEVDLRSGCLAAETSTFSPLTKMRLVLSVHPNNGKHDGGVYYERIEKKINRQVTFAKRRNGLLKKAYELSVLCDAEVALPHHLL</sequence>
<dbReference type="GO" id="GO:0005634">
    <property type="term" value="C:nucleus"/>
    <property type="evidence" value="ECO:0007669"/>
    <property type="project" value="UniProtKB-SubCell"/>
</dbReference>
<dbReference type="AlphaFoldDB" id="A0A445DDD5"/>
<dbReference type="SMART" id="SM00432">
    <property type="entry name" value="MADS"/>
    <property type="match status" value="1"/>
</dbReference>
<organism evidence="7 8">
    <name type="scientific">Arachis hypogaea</name>
    <name type="common">Peanut</name>
    <dbReference type="NCBI Taxonomy" id="3818"/>
    <lineage>
        <taxon>Eukaryota</taxon>
        <taxon>Viridiplantae</taxon>
        <taxon>Streptophyta</taxon>
        <taxon>Embryophyta</taxon>
        <taxon>Tracheophyta</taxon>
        <taxon>Spermatophyta</taxon>
        <taxon>Magnoliopsida</taxon>
        <taxon>eudicotyledons</taxon>
        <taxon>Gunneridae</taxon>
        <taxon>Pentapetalae</taxon>
        <taxon>rosids</taxon>
        <taxon>fabids</taxon>
        <taxon>Fabales</taxon>
        <taxon>Fabaceae</taxon>
        <taxon>Papilionoideae</taxon>
        <taxon>50 kb inversion clade</taxon>
        <taxon>dalbergioids sensu lato</taxon>
        <taxon>Dalbergieae</taxon>
        <taxon>Pterocarpus clade</taxon>
        <taxon>Arachis</taxon>
    </lineage>
</organism>
<dbReference type="Proteomes" id="UP000289738">
    <property type="component" value="Chromosome A04"/>
</dbReference>
<dbReference type="Gene3D" id="3.40.1810.10">
    <property type="entry name" value="Transcription factor, MADS-box"/>
    <property type="match status" value="1"/>
</dbReference>
<keyword evidence="2" id="KW-0805">Transcription regulation</keyword>
<proteinExistence type="predicted"/>
<dbReference type="GO" id="GO:0003677">
    <property type="term" value="F:DNA binding"/>
    <property type="evidence" value="ECO:0007669"/>
    <property type="project" value="UniProtKB-KW"/>
</dbReference>
<dbReference type="PROSITE" id="PS50066">
    <property type="entry name" value="MADS_BOX_2"/>
    <property type="match status" value="1"/>
</dbReference>
<feature type="domain" description="MADS-box" evidence="6">
    <location>
        <begin position="48"/>
        <end position="92"/>
    </location>
</feature>
<evidence type="ECO:0000256" key="2">
    <source>
        <dbReference type="ARBA" id="ARBA00023015"/>
    </source>
</evidence>
<accession>A0A445DDD5</accession>
<dbReference type="GO" id="GO:0046983">
    <property type="term" value="F:protein dimerization activity"/>
    <property type="evidence" value="ECO:0007669"/>
    <property type="project" value="InterPro"/>
</dbReference>
<evidence type="ECO:0000256" key="5">
    <source>
        <dbReference type="ARBA" id="ARBA00023242"/>
    </source>
</evidence>
<dbReference type="PRINTS" id="PR00404">
    <property type="entry name" value="MADSDOMAIN"/>
</dbReference>
<evidence type="ECO:0000256" key="1">
    <source>
        <dbReference type="ARBA" id="ARBA00004123"/>
    </source>
</evidence>
<comment type="subcellular location">
    <subcellularLocation>
        <location evidence="1">Nucleus</location>
    </subcellularLocation>
</comment>
<keyword evidence="8" id="KW-1185">Reference proteome</keyword>
<gene>
    <name evidence="7" type="ORF">Ahy_A04g018288</name>
</gene>
<keyword evidence="5" id="KW-0539">Nucleus</keyword>
<keyword evidence="3" id="KW-0238">DNA-binding</keyword>
<dbReference type="SUPFAM" id="SSF55455">
    <property type="entry name" value="SRF-like"/>
    <property type="match status" value="1"/>
</dbReference>
<dbReference type="EMBL" id="SDMP01000004">
    <property type="protein sequence ID" value="RYR61162.1"/>
    <property type="molecule type" value="Genomic_DNA"/>
</dbReference>
<dbReference type="Pfam" id="PF00319">
    <property type="entry name" value="SRF-TF"/>
    <property type="match status" value="1"/>
</dbReference>
<comment type="caution">
    <text evidence="7">The sequence shown here is derived from an EMBL/GenBank/DDBJ whole genome shotgun (WGS) entry which is preliminary data.</text>
</comment>
<evidence type="ECO:0000259" key="6">
    <source>
        <dbReference type="PROSITE" id="PS50066"/>
    </source>
</evidence>
<dbReference type="InterPro" id="IPR002100">
    <property type="entry name" value="TF_MADSbox"/>
</dbReference>
<dbReference type="PANTHER" id="PTHR48019">
    <property type="entry name" value="SERUM RESPONSE FACTOR HOMOLOG"/>
    <property type="match status" value="1"/>
</dbReference>
<reference evidence="7 8" key="1">
    <citation type="submission" date="2019-01" db="EMBL/GenBank/DDBJ databases">
        <title>Sequencing of cultivated peanut Arachis hypogaea provides insights into genome evolution and oil improvement.</title>
        <authorList>
            <person name="Chen X."/>
        </authorList>
    </citation>
    <scope>NUCLEOTIDE SEQUENCE [LARGE SCALE GENOMIC DNA]</scope>
    <source>
        <strain evidence="8">cv. Fuhuasheng</strain>
        <tissue evidence="7">Leaves</tissue>
    </source>
</reference>
<keyword evidence="4" id="KW-0804">Transcription</keyword>
<protein>
    <recommendedName>
        <fullName evidence="6">MADS-box domain-containing protein</fullName>
    </recommendedName>
</protein>
<evidence type="ECO:0000256" key="3">
    <source>
        <dbReference type="ARBA" id="ARBA00023125"/>
    </source>
</evidence>